<dbReference type="InterPro" id="IPR008792">
    <property type="entry name" value="PQQD"/>
</dbReference>
<dbReference type="OrthoDB" id="4869642at2"/>
<dbReference type="RefSeq" id="WP_130628514.1">
    <property type="nucleotide sequence ID" value="NZ_CP036164.1"/>
</dbReference>
<accession>A0A4P6MPI7</accession>
<dbReference type="Pfam" id="PF05402">
    <property type="entry name" value="PqqD"/>
    <property type="match status" value="1"/>
</dbReference>
<sequence>MTRATPPYAVPPGVGWTYGEADDGADLVYVAHLPNGPISVLPGIAALIWRAAVEGSMPVVDTVSATTGHPATTVREDVESFVADLIRQRLIEPT</sequence>
<keyword evidence="2" id="KW-1185">Reference proteome</keyword>
<dbReference type="Proteomes" id="UP000290408">
    <property type="component" value="Chromosome"/>
</dbReference>
<reference evidence="1 2" key="1">
    <citation type="submission" date="2019-02" db="EMBL/GenBank/DDBJ databases">
        <title>Genomic data mining of an Antarctic deep-sea actinobacterium, Janibacterlimosus P3-3-X1.</title>
        <authorList>
            <person name="Liao L."/>
            <person name="Chen B."/>
        </authorList>
    </citation>
    <scope>NUCLEOTIDE SEQUENCE [LARGE SCALE GENOMIC DNA]</scope>
    <source>
        <strain evidence="1 2">P3-3-X1</strain>
    </source>
</reference>
<protein>
    <submittedName>
        <fullName evidence="1">PqqD family protein</fullName>
    </submittedName>
</protein>
<gene>
    <name evidence="1" type="ORF">EXU32_02715</name>
</gene>
<dbReference type="KEGG" id="jli:EXU32_02715"/>
<dbReference type="EMBL" id="CP036164">
    <property type="protein sequence ID" value="QBF45274.1"/>
    <property type="molecule type" value="Genomic_DNA"/>
</dbReference>
<dbReference type="AlphaFoldDB" id="A0A4P6MPI7"/>
<evidence type="ECO:0000313" key="2">
    <source>
        <dbReference type="Proteomes" id="UP000290408"/>
    </source>
</evidence>
<proteinExistence type="predicted"/>
<organism evidence="1 2">
    <name type="scientific">Janibacter limosus</name>
    <dbReference type="NCBI Taxonomy" id="53458"/>
    <lineage>
        <taxon>Bacteria</taxon>
        <taxon>Bacillati</taxon>
        <taxon>Actinomycetota</taxon>
        <taxon>Actinomycetes</taxon>
        <taxon>Micrococcales</taxon>
        <taxon>Intrasporangiaceae</taxon>
        <taxon>Janibacter</taxon>
    </lineage>
</organism>
<evidence type="ECO:0000313" key="1">
    <source>
        <dbReference type="EMBL" id="QBF45274.1"/>
    </source>
</evidence>
<name>A0A4P6MPI7_9MICO</name>